<dbReference type="Gene3D" id="3.40.50.1240">
    <property type="entry name" value="Phosphoglycerate mutase-like"/>
    <property type="match status" value="1"/>
</dbReference>
<dbReference type="CDD" id="cd07067">
    <property type="entry name" value="HP_PGM_like"/>
    <property type="match status" value="1"/>
</dbReference>
<dbReference type="Pfam" id="PF00300">
    <property type="entry name" value="His_Phos_1"/>
    <property type="match status" value="1"/>
</dbReference>
<evidence type="ECO:0000313" key="1">
    <source>
        <dbReference type="EMBL" id="HIX53392.1"/>
    </source>
</evidence>
<organism evidence="1 2">
    <name type="scientific">Candidatus Sphingobacterium stercoripullorum</name>
    <dbReference type="NCBI Taxonomy" id="2838759"/>
    <lineage>
        <taxon>Bacteria</taxon>
        <taxon>Pseudomonadati</taxon>
        <taxon>Bacteroidota</taxon>
        <taxon>Sphingobacteriia</taxon>
        <taxon>Sphingobacteriales</taxon>
        <taxon>Sphingobacteriaceae</taxon>
        <taxon>Sphingobacterium</taxon>
    </lineage>
</organism>
<proteinExistence type="predicted"/>
<comment type="caution">
    <text evidence="1">The sequence shown here is derived from an EMBL/GenBank/DDBJ whole genome shotgun (WGS) entry which is preliminary data.</text>
</comment>
<name>A0A9D2AX26_9SPHI</name>
<evidence type="ECO:0000313" key="2">
    <source>
        <dbReference type="Proteomes" id="UP000824156"/>
    </source>
</evidence>
<reference evidence="1" key="1">
    <citation type="journal article" date="2021" name="PeerJ">
        <title>Extensive microbial diversity within the chicken gut microbiome revealed by metagenomics and culture.</title>
        <authorList>
            <person name="Gilroy R."/>
            <person name="Ravi A."/>
            <person name="Getino M."/>
            <person name="Pursley I."/>
            <person name="Horton D.L."/>
            <person name="Alikhan N.F."/>
            <person name="Baker D."/>
            <person name="Gharbi K."/>
            <person name="Hall N."/>
            <person name="Watson M."/>
            <person name="Adriaenssens E.M."/>
            <person name="Foster-Nyarko E."/>
            <person name="Jarju S."/>
            <person name="Secka A."/>
            <person name="Antonio M."/>
            <person name="Oren A."/>
            <person name="Chaudhuri R.R."/>
            <person name="La Ragione R."/>
            <person name="Hildebrand F."/>
            <person name="Pallen M.J."/>
        </authorList>
    </citation>
    <scope>NUCLEOTIDE SEQUENCE</scope>
    <source>
        <strain evidence="1">1719</strain>
    </source>
</reference>
<dbReference type="InterPro" id="IPR013078">
    <property type="entry name" value="His_Pase_superF_clade-1"/>
</dbReference>
<accession>A0A9D2AX26</accession>
<sequence>MERKELFLIRHGKANQWSKDNSDFSRQLHEKGIDRNLRIAKELQGFLDPLDKLTLISSPAYRAKETAIIFAKTLGFPIESIAYYDEIYERGESDILRLINNQAATSTQILLFGHNNPISDLASWLCNEKVYLRTTGIAHITCDLPSWEMLSGGTATLKQIL</sequence>
<reference evidence="1" key="2">
    <citation type="submission" date="2021-04" db="EMBL/GenBank/DDBJ databases">
        <authorList>
            <person name="Gilroy R."/>
        </authorList>
    </citation>
    <scope>NUCLEOTIDE SEQUENCE</scope>
    <source>
        <strain evidence="1">1719</strain>
    </source>
</reference>
<dbReference type="EMBL" id="DXEZ01000002">
    <property type="protein sequence ID" value="HIX53392.1"/>
    <property type="molecule type" value="Genomic_DNA"/>
</dbReference>
<dbReference type="Proteomes" id="UP000824156">
    <property type="component" value="Unassembled WGS sequence"/>
</dbReference>
<dbReference type="InterPro" id="IPR029033">
    <property type="entry name" value="His_PPase_superfam"/>
</dbReference>
<protein>
    <submittedName>
        <fullName evidence="1">Histidine phosphatase family protein</fullName>
    </submittedName>
</protein>
<dbReference type="AlphaFoldDB" id="A0A9D2AX26"/>
<dbReference type="SUPFAM" id="SSF53254">
    <property type="entry name" value="Phosphoglycerate mutase-like"/>
    <property type="match status" value="1"/>
</dbReference>
<gene>
    <name evidence="1" type="ORF">H9853_00055</name>
</gene>